<dbReference type="InterPro" id="IPR058914">
    <property type="entry name" value="LIPB1/2_CC"/>
</dbReference>
<name>A0A8T0FM92_ARGBR</name>
<organism evidence="7 8">
    <name type="scientific">Argiope bruennichi</name>
    <name type="common">Wasp spider</name>
    <name type="synonym">Aranea bruennichi</name>
    <dbReference type="NCBI Taxonomy" id="94029"/>
    <lineage>
        <taxon>Eukaryota</taxon>
        <taxon>Metazoa</taxon>
        <taxon>Ecdysozoa</taxon>
        <taxon>Arthropoda</taxon>
        <taxon>Chelicerata</taxon>
        <taxon>Arachnida</taxon>
        <taxon>Araneae</taxon>
        <taxon>Araneomorphae</taxon>
        <taxon>Entelegynae</taxon>
        <taxon>Araneoidea</taxon>
        <taxon>Araneidae</taxon>
        <taxon>Argiope</taxon>
    </lineage>
</organism>
<keyword evidence="1" id="KW-0597">Phosphoprotein</keyword>
<dbReference type="CDD" id="cd09569">
    <property type="entry name" value="SAM_liprin-beta1_2_repeat3"/>
    <property type="match status" value="1"/>
</dbReference>
<dbReference type="PROSITE" id="PS50105">
    <property type="entry name" value="SAM_DOMAIN"/>
    <property type="match status" value="2"/>
</dbReference>
<feature type="compositionally biased region" description="Polar residues" evidence="5">
    <location>
        <begin position="27"/>
        <end position="40"/>
    </location>
</feature>
<dbReference type="Pfam" id="PF07647">
    <property type="entry name" value="SAM_2"/>
    <property type="match status" value="1"/>
</dbReference>
<feature type="region of interest" description="Disordered" evidence="5">
    <location>
        <begin position="262"/>
        <end position="312"/>
    </location>
</feature>
<dbReference type="CDD" id="cd09566">
    <property type="entry name" value="SAM_liprin-beta1_2_repeat2"/>
    <property type="match status" value="1"/>
</dbReference>
<gene>
    <name evidence="7" type="ORF">HNY73_006351</name>
</gene>
<feature type="domain" description="SAM" evidence="6">
    <location>
        <begin position="921"/>
        <end position="952"/>
    </location>
</feature>
<dbReference type="GO" id="GO:0007528">
    <property type="term" value="P:neuromuscular junction development"/>
    <property type="evidence" value="ECO:0007669"/>
    <property type="project" value="TreeGrafter"/>
</dbReference>
<dbReference type="InterPro" id="IPR013761">
    <property type="entry name" value="SAM/pointed_sf"/>
</dbReference>
<feature type="compositionally biased region" description="Basic and acidic residues" evidence="5">
    <location>
        <begin position="1"/>
        <end position="10"/>
    </location>
</feature>
<dbReference type="EMBL" id="JABXBU010000011">
    <property type="protein sequence ID" value="KAF8791495.1"/>
    <property type="molecule type" value="Genomic_DNA"/>
</dbReference>
<dbReference type="AlphaFoldDB" id="A0A8T0FM92"/>
<evidence type="ECO:0000259" key="6">
    <source>
        <dbReference type="PROSITE" id="PS50105"/>
    </source>
</evidence>
<sequence length="1112" mass="124961">MPATSTEKRKNNGKPSLDGKRIFLVMKSQSSMHASENGLKSPTGAVLSQDRQDGEDTEDDDDEDRSEQATVAVADLCSASHEFEWLSPNSHEPLYSHNEKPGEKGVYSDPPQGTSTDDQGLPSCQVSPARSVHSRHNKHPPHVWPRRPDIMDHIRMSPNPYSELHGCRRHLSPMRSSWCCPSPPPHPVCVHHGGSMLSGMEIVPYNYDYYGNEMPYLSYHNCSCLPPTGLSHAVHHHESHSWCRNTSPHHEIIRRESSSPCAMHRSCQGLGRRSRSSSSRKRDCSPSALSPRYSPVPQDPASNVRHSSQEQWQIPVTTEEANNLQKLHNLESDKKNLILHASVLADQVEAQGEKINELEKLLDQKKEELLRLEQSLHQEVLARSSAENSKLELMTELSNLRLRLTTVERDRKESDEKCRKLENELISLQTRLIDHETEHSILKGKFSHNGSYILNANEGSEMEKLKSVLDSVSVSNDEKDQKIEDLRSSLTKYKKLQDIVMSNHGKIADTKPQKPSALDTDSVLSSINSDIVKRSLIDASTMKKTQTLPSAENISPTSYQFNQTVHSHTSPKVSPNSATAVSPFQKSNSVENISHPSVTLIPNNQYGTMPRQTSSQVLQQLQGQFRDRMADSNSMNSSVEKTNVQKYDSSKEYSKVNRSAIGSGGKSSGVSFGKGFFKLRSGKRSSSEPYLAAEECVTIPSTEKENNDFVASLTPQPYLIKAEKDRKGFLKFFAKFKKSGSQNIDRVDGDFKRGGMRATAGPRLGWSRDILQDPDECKRWMCNGEILGKATTSDLEKELGIKNPLHRKKLILAIKSLNGGLPNLPASINTLDYNWVVRWLDDVGLPQYKDSFADARVDGRVLHCITVDDLLFLKVTSQLHHISIRRGIQLLREKAFDPHCLIRRSLPDESKIYTPELVALWSNHRVMEWLRTVDLSEYAPNLRGSGVHGALIVYEPKFNTNLFATLLNIPPTKTLLRRHLATHFKHIVGEELTQIKREKETETPLSPSVKVKAVRKTQFALKKKRNKNEIENEDYICPMDIPVVLSAADSPKFSEVEKLVVRRNSDPSPQEQRHIDLKEDTVERIGSVSKEISSLTTILQDENLNGAPTTVV</sequence>
<keyword evidence="8" id="KW-1185">Reference proteome</keyword>
<feature type="compositionally biased region" description="Polar residues" evidence="5">
    <location>
        <begin position="300"/>
        <end position="312"/>
    </location>
</feature>
<feature type="region of interest" description="Disordered" evidence="5">
    <location>
        <begin position="1"/>
        <end position="72"/>
    </location>
</feature>
<evidence type="ECO:0000256" key="3">
    <source>
        <dbReference type="ARBA" id="ARBA00023054"/>
    </source>
</evidence>
<feature type="domain" description="SAM" evidence="6">
    <location>
        <begin position="831"/>
        <end position="894"/>
    </location>
</feature>
<protein>
    <submittedName>
        <fullName evidence="7">Liprin-beta-1 like protein</fullName>
    </submittedName>
</protein>
<dbReference type="Pfam" id="PF00536">
    <property type="entry name" value="SAM_1"/>
    <property type="match status" value="2"/>
</dbReference>
<dbReference type="PANTHER" id="PTHR12587:SF14">
    <property type="entry name" value="AT31531P"/>
    <property type="match status" value="1"/>
</dbReference>
<dbReference type="InterPro" id="IPR029515">
    <property type="entry name" value="Liprin"/>
</dbReference>
<dbReference type="Gene3D" id="1.10.150.50">
    <property type="entry name" value="Transcription Factor, Ets-1"/>
    <property type="match status" value="3"/>
</dbReference>
<accession>A0A8T0FM92</accession>
<dbReference type="FunFam" id="1.10.150.50:FF:000005">
    <property type="entry name" value="Liprin-beta-1 isoform 1"/>
    <property type="match status" value="1"/>
</dbReference>
<dbReference type="InterPro" id="IPR001660">
    <property type="entry name" value="SAM"/>
</dbReference>
<feature type="compositionally biased region" description="Acidic residues" evidence="5">
    <location>
        <begin position="53"/>
        <end position="65"/>
    </location>
</feature>
<evidence type="ECO:0000313" key="8">
    <source>
        <dbReference type="Proteomes" id="UP000807504"/>
    </source>
</evidence>
<dbReference type="SUPFAM" id="SSF47769">
    <property type="entry name" value="SAM/Pointed domain"/>
    <property type="match status" value="3"/>
</dbReference>
<proteinExistence type="predicted"/>
<evidence type="ECO:0000256" key="1">
    <source>
        <dbReference type="ARBA" id="ARBA00022553"/>
    </source>
</evidence>
<dbReference type="InterPro" id="IPR037618">
    <property type="entry name" value="LIPB1/2_SAM_2nd"/>
</dbReference>
<dbReference type="GO" id="GO:0005829">
    <property type="term" value="C:cytosol"/>
    <property type="evidence" value="ECO:0007669"/>
    <property type="project" value="UniProtKB-ARBA"/>
</dbReference>
<dbReference type="GO" id="GO:0048786">
    <property type="term" value="C:presynaptic active zone"/>
    <property type="evidence" value="ECO:0007669"/>
    <property type="project" value="TreeGrafter"/>
</dbReference>
<evidence type="ECO:0000256" key="5">
    <source>
        <dbReference type="SAM" id="MobiDB-lite"/>
    </source>
</evidence>
<comment type="caution">
    <text evidence="7">The sequence shown here is derived from an EMBL/GenBank/DDBJ whole genome shotgun (WGS) entry which is preliminary data.</text>
</comment>
<feature type="coiled-coil region" evidence="4">
    <location>
        <begin position="348"/>
        <end position="438"/>
    </location>
</feature>
<evidence type="ECO:0000313" key="7">
    <source>
        <dbReference type="EMBL" id="KAF8791495.1"/>
    </source>
</evidence>
<dbReference type="FunFam" id="1.10.150.50:FF:000007">
    <property type="entry name" value="Liprin-beta-1 isoform 1"/>
    <property type="match status" value="1"/>
</dbReference>
<reference evidence="7" key="2">
    <citation type="submission" date="2020-06" db="EMBL/GenBank/DDBJ databases">
        <authorList>
            <person name="Sheffer M."/>
        </authorList>
    </citation>
    <scope>NUCLEOTIDE SEQUENCE</scope>
</reference>
<dbReference type="PANTHER" id="PTHR12587">
    <property type="entry name" value="LAR INTERACTING PROTEIN LIP -RELATED PROTEIN"/>
    <property type="match status" value="1"/>
</dbReference>
<keyword evidence="2" id="KW-0677">Repeat</keyword>
<feature type="region of interest" description="Disordered" evidence="5">
    <location>
        <begin position="88"/>
        <end position="149"/>
    </location>
</feature>
<dbReference type="Proteomes" id="UP000807504">
    <property type="component" value="Unassembled WGS sequence"/>
</dbReference>
<evidence type="ECO:0000256" key="2">
    <source>
        <dbReference type="ARBA" id="ARBA00022737"/>
    </source>
</evidence>
<feature type="compositionally biased region" description="Polar residues" evidence="5">
    <location>
        <begin position="111"/>
        <end position="128"/>
    </location>
</feature>
<dbReference type="Pfam" id="PF26022">
    <property type="entry name" value="CC_Liprin_beta"/>
    <property type="match status" value="1"/>
</dbReference>
<feature type="compositionally biased region" description="Basic residues" evidence="5">
    <location>
        <begin position="132"/>
        <end position="145"/>
    </location>
</feature>
<reference evidence="7" key="1">
    <citation type="journal article" date="2020" name="bioRxiv">
        <title>Chromosome-level reference genome of the European wasp spider Argiope bruennichi: a resource for studies on range expansion and evolutionary adaptation.</title>
        <authorList>
            <person name="Sheffer M.M."/>
            <person name="Hoppe A."/>
            <person name="Krehenwinkel H."/>
            <person name="Uhl G."/>
            <person name="Kuss A.W."/>
            <person name="Jensen L."/>
            <person name="Jensen C."/>
            <person name="Gillespie R.G."/>
            <person name="Hoff K.J."/>
            <person name="Prost S."/>
        </authorList>
    </citation>
    <scope>NUCLEOTIDE SEQUENCE</scope>
</reference>
<keyword evidence="3 4" id="KW-0175">Coiled coil</keyword>
<evidence type="ECO:0000256" key="4">
    <source>
        <dbReference type="SAM" id="Coils"/>
    </source>
</evidence>
<dbReference type="SMART" id="SM00454">
    <property type="entry name" value="SAM"/>
    <property type="match status" value="3"/>
</dbReference>
<dbReference type="InterPro" id="IPR037619">
    <property type="entry name" value="LIPB1/2_SAM_3rd"/>
</dbReference>